<dbReference type="SUPFAM" id="SSF56300">
    <property type="entry name" value="Metallo-dependent phosphatases"/>
    <property type="match status" value="1"/>
</dbReference>
<dbReference type="Pfam" id="PF12850">
    <property type="entry name" value="Metallophos_2"/>
    <property type="match status" value="1"/>
</dbReference>
<accession>A0ABV7Z0C3</accession>
<dbReference type="InterPro" id="IPR024654">
    <property type="entry name" value="Calcineurin-like_PHP_lpxH"/>
</dbReference>
<evidence type="ECO:0000259" key="2">
    <source>
        <dbReference type="Pfam" id="PF12850"/>
    </source>
</evidence>
<gene>
    <name evidence="3" type="ORF">ACFOOI_17965</name>
</gene>
<name>A0ABV7Z0C3_9BACT</name>
<protein>
    <submittedName>
        <fullName evidence="3">Metallophosphoesterase family protein</fullName>
    </submittedName>
</protein>
<sequence>MNTDIKHLGELKGKVLVFGGVYSNLQALEELQFIANKLNVSAQNIICTGDVVGYCASPSQCLDLIENWGVHVIKGNVEENLINGTDDCGCNFEEGSRCDIFSKQWFPFAVTKMTEKNMQYLQTLPDRIEFEFAGKKVHVLHGAHDNISEFVYASEPWATKLQEINKVNADVVLAGHCGFPFGASDGEKFWLNSGVIGMPANDGTPRVWFMILDEAEGKFTYSHCNFQYDSFEANQQMLENDLPYSYAETLLSGIWDNHEILPEAEIAQEGVALSFENQIDF</sequence>
<evidence type="ECO:0000313" key="3">
    <source>
        <dbReference type="EMBL" id="MFC3812552.1"/>
    </source>
</evidence>
<evidence type="ECO:0000313" key="4">
    <source>
        <dbReference type="Proteomes" id="UP001595616"/>
    </source>
</evidence>
<dbReference type="InterPro" id="IPR029052">
    <property type="entry name" value="Metallo-depent_PP-like"/>
</dbReference>
<dbReference type="InterPro" id="IPR011152">
    <property type="entry name" value="Pesterase_MJ0912"/>
</dbReference>
<comment type="similarity">
    <text evidence="1">Belongs to the metallophosphoesterase superfamily. YfcE family.</text>
</comment>
<dbReference type="CDD" id="cd00838">
    <property type="entry name" value="MPP_superfamily"/>
    <property type="match status" value="1"/>
</dbReference>
<dbReference type="RefSeq" id="WP_379839434.1">
    <property type="nucleotide sequence ID" value="NZ_JBHRYQ010000001.1"/>
</dbReference>
<dbReference type="PIRSF" id="PIRSF000883">
    <property type="entry name" value="Pesterase_MJ0912"/>
    <property type="match status" value="1"/>
</dbReference>
<comment type="caution">
    <text evidence="3">The sequence shown here is derived from an EMBL/GenBank/DDBJ whole genome shotgun (WGS) entry which is preliminary data.</text>
</comment>
<dbReference type="Proteomes" id="UP001595616">
    <property type="component" value="Unassembled WGS sequence"/>
</dbReference>
<evidence type="ECO:0000256" key="1">
    <source>
        <dbReference type="ARBA" id="ARBA00008950"/>
    </source>
</evidence>
<dbReference type="Gene3D" id="3.60.21.10">
    <property type="match status" value="1"/>
</dbReference>
<proteinExistence type="inferred from homology"/>
<organism evidence="3 4">
    <name type="scientific">Lacihabitans lacunae</name>
    <dbReference type="NCBI Taxonomy" id="1028214"/>
    <lineage>
        <taxon>Bacteria</taxon>
        <taxon>Pseudomonadati</taxon>
        <taxon>Bacteroidota</taxon>
        <taxon>Cytophagia</taxon>
        <taxon>Cytophagales</taxon>
        <taxon>Leadbetterellaceae</taxon>
        <taxon>Lacihabitans</taxon>
    </lineage>
</organism>
<keyword evidence="4" id="KW-1185">Reference proteome</keyword>
<reference evidence="4" key="1">
    <citation type="journal article" date="2019" name="Int. J. Syst. Evol. Microbiol.">
        <title>The Global Catalogue of Microorganisms (GCM) 10K type strain sequencing project: providing services to taxonomists for standard genome sequencing and annotation.</title>
        <authorList>
            <consortium name="The Broad Institute Genomics Platform"/>
            <consortium name="The Broad Institute Genome Sequencing Center for Infectious Disease"/>
            <person name="Wu L."/>
            <person name="Ma J."/>
        </authorList>
    </citation>
    <scope>NUCLEOTIDE SEQUENCE [LARGE SCALE GENOMIC DNA]</scope>
    <source>
        <strain evidence="4">CECT 7956</strain>
    </source>
</reference>
<feature type="domain" description="Calcineurin-like phosphoesterase" evidence="2">
    <location>
        <begin position="38"/>
        <end position="213"/>
    </location>
</feature>
<dbReference type="EMBL" id="JBHRYQ010000001">
    <property type="protein sequence ID" value="MFC3812552.1"/>
    <property type="molecule type" value="Genomic_DNA"/>
</dbReference>